<evidence type="ECO:0000256" key="3">
    <source>
        <dbReference type="ARBA" id="ARBA00023163"/>
    </source>
</evidence>
<sequence>MDTLPPLTQLSSGLLLASRQWQRLVDAALEPFGISGACTAPLLLIGRSGGGIRQVALAQKLGMEGPSLVRLLDRLGEQGLVRRECDAHDRRANQLWLTEAGQALVGQLEARLVELRRDVLGTLSPAEVEAVLKLWRLIGDASEKHD</sequence>
<reference evidence="5" key="2">
    <citation type="submission" date="2020-09" db="EMBL/GenBank/DDBJ databases">
        <authorList>
            <person name="Sun Q."/>
            <person name="Ohkuma M."/>
        </authorList>
    </citation>
    <scope>NUCLEOTIDE SEQUENCE</scope>
    <source>
        <strain evidence="5">JCM 13306</strain>
    </source>
</reference>
<accession>A0A919KKA3</accession>
<gene>
    <name evidence="5" type="primary">slyA</name>
    <name evidence="5" type="ORF">GCM10009090_33310</name>
</gene>
<proteinExistence type="predicted"/>
<evidence type="ECO:0000313" key="6">
    <source>
        <dbReference type="Proteomes" id="UP000623958"/>
    </source>
</evidence>
<dbReference type="Pfam" id="PF12802">
    <property type="entry name" value="MarR_2"/>
    <property type="match status" value="1"/>
</dbReference>
<dbReference type="Proteomes" id="UP000623958">
    <property type="component" value="Unassembled WGS sequence"/>
</dbReference>
<dbReference type="InterPro" id="IPR039422">
    <property type="entry name" value="MarR/SlyA-like"/>
</dbReference>
<reference evidence="5" key="1">
    <citation type="journal article" date="2014" name="Int. J. Syst. Evol. Microbiol.">
        <title>Complete genome sequence of Corynebacterium casei LMG S-19264T (=DSM 44701T), isolated from a smear-ripened cheese.</title>
        <authorList>
            <consortium name="US DOE Joint Genome Institute (JGI-PGF)"/>
            <person name="Walter F."/>
            <person name="Albersmeier A."/>
            <person name="Kalinowski J."/>
            <person name="Ruckert C."/>
        </authorList>
    </citation>
    <scope>NUCLEOTIDE SEQUENCE</scope>
    <source>
        <strain evidence="5">JCM 13306</strain>
    </source>
</reference>
<dbReference type="SUPFAM" id="SSF46785">
    <property type="entry name" value="Winged helix' DNA-binding domain"/>
    <property type="match status" value="1"/>
</dbReference>
<protein>
    <submittedName>
        <fullName evidence="5">MarR family transcriptional regulator</fullName>
    </submittedName>
</protein>
<dbReference type="GO" id="GO:0003677">
    <property type="term" value="F:DNA binding"/>
    <property type="evidence" value="ECO:0007669"/>
    <property type="project" value="UniProtKB-KW"/>
</dbReference>
<keyword evidence="6" id="KW-1185">Reference proteome</keyword>
<dbReference type="PROSITE" id="PS50995">
    <property type="entry name" value="HTH_MARR_2"/>
    <property type="match status" value="1"/>
</dbReference>
<comment type="caution">
    <text evidence="5">The sequence shown here is derived from an EMBL/GenBank/DDBJ whole genome shotgun (WGS) entry which is preliminary data.</text>
</comment>
<keyword evidence="3" id="KW-0804">Transcription</keyword>
<evidence type="ECO:0000256" key="1">
    <source>
        <dbReference type="ARBA" id="ARBA00023015"/>
    </source>
</evidence>
<dbReference type="PRINTS" id="PR00598">
    <property type="entry name" value="HTHMARR"/>
</dbReference>
<dbReference type="InterPro" id="IPR036388">
    <property type="entry name" value="WH-like_DNA-bd_sf"/>
</dbReference>
<dbReference type="EMBL" id="BNBA01000036">
    <property type="protein sequence ID" value="GHH59315.1"/>
    <property type="molecule type" value="Genomic_DNA"/>
</dbReference>
<dbReference type="SMART" id="SM00347">
    <property type="entry name" value="HTH_MARR"/>
    <property type="match status" value="1"/>
</dbReference>
<dbReference type="InterPro" id="IPR036390">
    <property type="entry name" value="WH_DNA-bd_sf"/>
</dbReference>
<evidence type="ECO:0000259" key="4">
    <source>
        <dbReference type="PROSITE" id="PS50995"/>
    </source>
</evidence>
<dbReference type="Gene3D" id="1.10.10.10">
    <property type="entry name" value="Winged helix-like DNA-binding domain superfamily/Winged helix DNA-binding domain"/>
    <property type="match status" value="1"/>
</dbReference>
<dbReference type="AlphaFoldDB" id="A0A919KKA3"/>
<keyword evidence="1" id="KW-0805">Transcription regulation</keyword>
<dbReference type="RefSeq" id="WP_140724307.1">
    <property type="nucleotide sequence ID" value="NZ_BNBA01000036.1"/>
</dbReference>
<name>A0A919KKA3_9XANT</name>
<feature type="domain" description="HTH marR-type" evidence="4">
    <location>
        <begin position="7"/>
        <end position="140"/>
    </location>
</feature>
<dbReference type="GO" id="GO:0006950">
    <property type="term" value="P:response to stress"/>
    <property type="evidence" value="ECO:0007669"/>
    <property type="project" value="TreeGrafter"/>
</dbReference>
<dbReference type="GO" id="GO:0003700">
    <property type="term" value="F:DNA-binding transcription factor activity"/>
    <property type="evidence" value="ECO:0007669"/>
    <property type="project" value="InterPro"/>
</dbReference>
<dbReference type="PANTHER" id="PTHR33164:SF64">
    <property type="entry name" value="TRANSCRIPTIONAL REGULATOR SLYA"/>
    <property type="match status" value="1"/>
</dbReference>
<organism evidence="5 6">
    <name type="scientific">Xanthomonas boreopolis</name>
    <dbReference type="NCBI Taxonomy" id="86183"/>
    <lineage>
        <taxon>Bacteria</taxon>
        <taxon>Pseudomonadati</taxon>
        <taxon>Pseudomonadota</taxon>
        <taxon>Gammaproteobacteria</taxon>
        <taxon>Lysobacterales</taxon>
        <taxon>Lysobacteraceae</taxon>
        <taxon>Xanthomonas</taxon>
    </lineage>
</organism>
<keyword evidence="2" id="KW-0238">DNA-binding</keyword>
<dbReference type="PANTHER" id="PTHR33164">
    <property type="entry name" value="TRANSCRIPTIONAL REGULATOR, MARR FAMILY"/>
    <property type="match status" value="1"/>
</dbReference>
<evidence type="ECO:0000256" key="2">
    <source>
        <dbReference type="ARBA" id="ARBA00023125"/>
    </source>
</evidence>
<evidence type="ECO:0000313" key="5">
    <source>
        <dbReference type="EMBL" id="GHH59315.1"/>
    </source>
</evidence>
<dbReference type="InterPro" id="IPR000835">
    <property type="entry name" value="HTH_MarR-typ"/>
</dbReference>